<dbReference type="CDD" id="cd16833">
    <property type="entry name" value="YfiH"/>
    <property type="match status" value="1"/>
</dbReference>
<dbReference type="GO" id="GO:0017061">
    <property type="term" value="F:S-methyl-5-thioadenosine phosphorylase activity"/>
    <property type="evidence" value="ECO:0007669"/>
    <property type="project" value="UniProtKB-EC"/>
</dbReference>
<dbReference type="PANTHER" id="PTHR30616">
    <property type="entry name" value="UNCHARACTERIZED PROTEIN YFIH"/>
    <property type="match status" value="1"/>
</dbReference>
<keyword evidence="7" id="KW-0862">Zinc</keyword>
<evidence type="ECO:0000256" key="4">
    <source>
        <dbReference type="ARBA" id="ARBA00022679"/>
    </source>
</evidence>
<comment type="catalytic activity">
    <reaction evidence="8">
        <text>adenosine + H2O + H(+) = inosine + NH4(+)</text>
        <dbReference type="Rhea" id="RHEA:24408"/>
        <dbReference type="ChEBI" id="CHEBI:15377"/>
        <dbReference type="ChEBI" id="CHEBI:15378"/>
        <dbReference type="ChEBI" id="CHEBI:16335"/>
        <dbReference type="ChEBI" id="CHEBI:17596"/>
        <dbReference type="ChEBI" id="CHEBI:28938"/>
        <dbReference type="EC" id="3.5.4.4"/>
    </reaction>
    <physiologicalReaction direction="left-to-right" evidence="8">
        <dbReference type="Rhea" id="RHEA:24409"/>
    </physiologicalReaction>
</comment>
<evidence type="ECO:0000313" key="11">
    <source>
        <dbReference type="EMBL" id="PNV65278.1"/>
    </source>
</evidence>
<dbReference type="EMBL" id="PPEL01000038">
    <property type="protein sequence ID" value="PNV65278.1"/>
    <property type="molecule type" value="Genomic_DNA"/>
</dbReference>
<dbReference type="AlphaFoldDB" id="A0A2K2U4Z2"/>
<accession>A0A2K2U4Z2</accession>
<dbReference type="PANTHER" id="PTHR30616:SF2">
    <property type="entry name" value="PURINE NUCLEOSIDE PHOSPHORYLASE LACC1"/>
    <property type="match status" value="1"/>
</dbReference>
<keyword evidence="4" id="KW-0808">Transferase</keyword>
<keyword evidence="12" id="KW-1185">Reference proteome</keyword>
<comment type="caution">
    <text evidence="11">The sequence shown here is derived from an EMBL/GenBank/DDBJ whole genome shotgun (WGS) entry which is preliminary data.</text>
</comment>
<comment type="similarity">
    <text evidence="3">Belongs to the purine nucleoside phosphorylase YfiH/LACC1 family.</text>
</comment>
<dbReference type="GO" id="GO:0016787">
    <property type="term" value="F:hydrolase activity"/>
    <property type="evidence" value="ECO:0007669"/>
    <property type="project" value="UniProtKB-KW"/>
</dbReference>
<keyword evidence="5" id="KW-0479">Metal-binding</keyword>
<evidence type="ECO:0000256" key="7">
    <source>
        <dbReference type="ARBA" id="ARBA00022833"/>
    </source>
</evidence>
<dbReference type="InterPro" id="IPR003730">
    <property type="entry name" value="Cu_polyphenol_OxRdtase"/>
</dbReference>
<reference evidence="11 12" key="1">
    <citation type="journal article" date="2018" name="Int. J. Syst. Evol. Microbiol.">
        <title>Rubneribacter badeniensis gen. nov., sp. nov. and Enteroscipio rubneri gen. nov., sp. nov., new members of the Eggerthellaceae isolated from human faeces.</title>
        <authorList>
            <person name="Danylec N."/>
            <person name="Gobl A."/>
            <person name="Stoll D.A."/>
            <person name="Hetzer B."/>
            <person name="Kulling S.E."/>
            <person name="Huch M."/>
        </authorList>
    </citation>
    <scope>NUCLEOTIDE SEQUENCE [LARGE SCALE GENOMIC DNA]</scope>
    <source>
        <strain evidence="11 12">ResAG-85</strain>
    </source>
</reference>
<dbReference type="Proteomes" id="UP000236488">
    <property type="component" value="Unassembled WGS sequence"/>
</dbReference>
<dbReference type="InterPro" id="IPR038371">
    <property type="entry name" value="Cu_polyphenol_OxRdtase_sf"/>
</dbReference>
<comment type="catalytic activity">
    <reaction evidence="10">
        <text>S-methyl-5'-thioadenosine + phosphate = 5-(methylsulfanyl)-alpha-D-ribose 1-phosphate + adenine</text>
        <dbReference type="Rhea" id="RHEA:11852"/>
        <dbReference type="ChEBI" id="CHEBI:16708"/>
        <dbReference type="ChEBI" id="CHEBI:17509"/>
        <dbReference type="ChEBI" id="CHEBI:43474"/>
        <dbReference type="ChEBI" id="CHEBI:58533"/>
        <dbReference type="EC" id="2.4.2.28"/>
    </reaction>
    <physiologicalReaction direction="left-to-right" evidence="10">
        <dbReference type="Rhea" id="RHEA:11853"/>
    </physiologicalReaction>
</comment>
<evidence type="ECO:0000256" key="1">
    <source>
        <dbReference type="ARBA" id="ARBA00000553"/>
    </source>
</evidence>
<evidence type="ECO:0000256" key="8">
    <source>
        <dbReference type="ARBA" id="ARBA00047989"/>
    </source>
</evidence>
<evidence type="ECO:0000256" key="9">
    <source>
        <dbReference type="ARBA" id="ARBA00048968"/>
    </source>
</evidence>
<organism evidence="11 12">
    <name type="scientific">Rubneribacter badeniensis</name>
    <dbReference type="NCBI Taxonomy" id="2070688"/>
    <lineage>
        <taxon>Bacteria</taxon>
        <taxon>Bacillati</taxon>
        <taxon>Actinomycetota</taxon>
        <taxon>Coriobacteriia</taxon>
        <taxon>Eggerthellales</taxon>
        <taxon>Eggerthellaceae</taxon>
        <taxon>Rubneribacter</taxon>
    </lineage>
</organism>
<dbReference type="Pfam" id="PF02578">
    <property type="entry name" value="Cu-oxidase_4"/>
    <property type="match status" value="1"/>
</dbReference>
<evidence type="ECO:0000256" key="6">
    <source>
        <dbReference type="ARBA" id="ARBA00022801"/>
    </source>
</evidence>
<dbReference type="SUPFAM" id="SSF64438">
    <property type="entry name" value="CNF1/YfiH-like putative cysteine hydrolases"/>
    <property type="match status" value="1"/>
</dbReference>
<gene>
    <name evidence="11" type="ORF">C2L80_07435</name>
</gene>
<comment type="catalytic activity">
    <reaction evidence="9">
        <text>adenosine + phosphate = alpha-D-ribose 1-phosphate + adenine</text>
        <dbReference type="Rhea" id="RHEA:27642"/>
        <dbReference type="ChEBI" id="CHEBI:16335"/>
        <dbReference type="ChEBI" id="CHEBI:16708"/>
        <dbReference type="ChEBI" id="CHEBI:43474"/>
        <dbReference type="ChEBI" id="CHEBI:57720"/>
        <dbReference type="EC" id="2.4.2.1"/>
    </reaction>
    <physiologicalReaction direction="left-to-right" evidence="9">
        <dbReference type="Rhea" id="RHEA:27643"/>
    </physiologicalReaction>
</comment>
<keyword evidence="6" id="KW-0378">Hydrolase</keyword>
<dbReference type="InterPro" id="IPR011324">
    <property type="entry name" value="Cytotoxic_necrot_fac-like_cat"/>
</dbReference>
<evidence type="ECO:0000256" key="10">
    <source>
        <dbReference type="ARBA" id="ARBA00049893"/>
    </source>
</evidence>
<dbReference type="GO" id="GO:0005507">
    <property type="term" value="F:copper ion binding"/>
    <property type="evidence" value="ECO:0007669"/>
    <property type="project" value="TreeGrafter"/>
</dbReference>
<dbReference type="RefSeq" id="WP_103262948.1">
    <property type="nucleotide sequence ID" value="NZ_DBEYRC010000066.1"/>
</dbReference>
<evidence type="ECO:0000256" key="2">
    <source>
        <dbReference type="ARBA" id="ARBA00003215"/>
    </source>
</evidence>
<protein>
    <submittedName>
        <fullName evidence="11">Laccase domain-containing protein</fullName>
    </submittedName>
</protein>
<evidence type="ECO:0000256" key="5">
    <source>
        <dbReference type="ARBA" id="ARBA00022723"/>
    </source>
</evidence>
<sequence>MDAIDRLPLPHLSARRFGARLLPALTDDALFDAVGMRVAFTGRKGGVSAPPFASLNLGGHVGDDARAVERNRLIALKALGGEGLPLVVPNQVHGDVVVEVDDAASDAVEAVRAQARAGADAVVAAVPGVAALLCFADCVPVVVVSPTGRFAVVHAGWRGVVNGIAPKAVRLMAERDAAKLGAFAAAGYNVYVGPHICPRCFETGEDVRARFVERFGEVVCPDGRHVDLSAALRRDLAAAGVSPERIACADACTKCAPERYFSFRAEGGVCGRHGAVAFRKVG</sequence>
<comment type="catalytic activity">
    <reaction evidence="1">
        <text>inosine + phosphate = alpha-D-ribose 1-phosphate + hypoxanthine</text>
        <dbReference type="Rhea" id="RHEA:27646"/>
        <dbReference type="ChEBI" id="CHEBI:17368"/>
        <dbReference type="ChEBI" id="CHEBI:17596"/>
        <dbReference type="ChEBI" id="CHEBI:43474"/>
        <dbReference type="ChEBI" id="CHEBI:57720"/>
        <dbReference type="EC" id="2.4.2.1"/>
    </reaction>
    <physiologicalReaction direction="left-to-right" evidence="1">
        <dbReference type="Rhea" id="RHEA:27647"/>
    </physiologicalReaction>
</comment>
<evidence type="ECO:0000256" key="3">
    <source>
        <dbReference type="ARBA" id="ARBA00007353"/>
    </source>
</evidence>
<evidence type="ECO:0000313" key="12">
    <source>
        <dbReference type="Proteomes" id="UP000236488"/>
    </source>
</evidence>
<comment type="function">
    <text evidence="2">Purine nucleoside enzyme that catalyzes the phosphorolysis of adenosine and inosine nucleosides, yielding D-ribose 1-phosphate and the respective free bases, adenine and hypoxanthine. Also catalyzes the phosphorolysis of S-methyl-5'-thioadenosine into adenine and S-methyl-5-thio-alpha-D-ribose 1-phosphate. Also has adenosine deaminase activity.</text>
</comment>
<dbReference type="Gene3D" id="3.60.140.10">
    <property type="entry name" value="CNF1/YfiH-like putative cysteine hydrolases"/>
    <property type="match status" value="1"/>
</dbReference>
<name>A0A2K2U4Z2_9ACTN</name>
<proteinExistence type="inferred from homology"/>